<dbReference type="Pfam" id="PF01869">
    <property type="entry name" value="BcrAD_BadFG"/>
    <property type="match status" value="2"/>
</dbReference>
<evidence type="ECO:0000313" key="7">
    <source>
        <dbReference type="EMBL" id="BBO80942.1"/>
    </source>
</evidence>
<keyword evidence="4" id="KW-0411">Iron-sulfur</keyword>
<evidence type="ECO:0000256" key="3">
    <source>
        <dbReference type="ARBA" id="ARBA00023004"/>
    </source>
</evidence>
<keyword evidence="3" id="KW-0408">Iron</keyword>
<dbReference type="SUPFAM" id="SSF53067">
    <property type="entry name" value="Actin-like ATPase domain"/>
    <property type="match status" value="2"/>
</dbReference>
<dbReference type="EMBL" id="AP021876">
    <property type="protein sequence ID" value="BBO80942.1"/>
    <property type="molecule type" value="Genomic_DNA"/>
</dbReference>
<accession>A0A5K7ZFU2</accession>
<organism evidence="7 8">
    <name type="scientific">Desulfosarcina ovata subsp. sediminis</name>
    <dbReference type="NCBI Taxonomy" id="885957"/>
    <lineage>
        <taxon>Bacteria</taxon>
        <taxon>Pseudomonadati</taxon>
        <taxon>Thermodesulfobacteriota</taxon>
        <taxon>Desulfobacteria</taxon>
        <taxon>Desulfobacterales</taxon>
        <taxon>Desulfosarcinaceae</taxon>
        <taxon>Desulfosarcina</taxon>
    </lineage>
</organism>
<reference evidence="7 8" key="1">
    <citation type="submission" date="2019-11" db="EMBL/GenBank/DDBJ databases">
        <title>Comparative genomics of hydrocarbon-degrading Desulfosarcina strains.</title>
        <authorList>
            <person name="Watanabe M."/>
            <person name="Kojima H."/>
            <person name="Fukui M."/>
        </authorList>
    </citation>
    <scope>NUCLEOTIDE SEQUENCE [LARGE SCALE GENOMIC DNA]</scope>
    <source>
        <strain evidence="7 8">28bB2T</strain>
    </source>
</reference>
<dbReference type="InterPro" id="IPR018709">
    <property type="entry name" value="CoA_activase_DUF2229"/>
</dbReference>
<feature type="domain" description="ATPase BadF/BadG/BcrA/BcrD type" evidence="5">
    <location>
        <begin position="8"/>
        <end position="258"/>
    </location>
</feature>
<evidence type="ECO:0000259" key="5">
    <source>
        <dbReference type="Pfam" id="PF01869"/>
    </source>
</evidence>
<keyword evidence="2" id="KW-0479">Metal-binding</keyword>
<dbReference type="GO" id="GO:0051536">
    <property type="term" value="F:iron-sulfur cluster binding"/>
    <property type="evidence" value="ECO:0007669"/>
    <property type="project" value="UniProtKB-KW"/>
</dbReference>
<evidence type="ECO:0000256" key="4">
    <source>
        <dbReference type="ARBA" id="ARBA00023014"/>
    </source>
</evidence>
<dbReference type="InterPro" id="IPR002731">
    <property type="entry name" value="ATPase_BadF"/>
</dbReference>
<dbReference type="Gene3D" id="3.30.420.40">
    <property type="match status" value="4"/>
</dbReference>
<sequence>MGDLYFAGIDIGSTTAKVVIADEKGSIVFSRYRRHQAKTVETVRGIFKEALKEMGNVMIDLAATGSAGMGAAEVFRLPFVQEVVASARFIEKYFPESRTFIEIGGEDSKIIFFDDHFRPDIRMNGTCAGGTGAFIDQMGVLLDVDISELNSLAEKSTNIYPIASRCGVFAKTDIQALLSRHISREDIAASIFHAVAAQVITALSRGREIKTKILFGGGPLTFFPGLRKAFVDLLGIETPADLIMPDHPELLPAMGAAIVRNGNPCRDRLRNFLSMSNGMNLEVTSSAGSLPTLFTSRSEFNTWLKKHEQNRVPRIGLAQTKGRDLFLGIDSGSTTTKIVLTDDKGGLVLGDYRPNNGDPIQAVKTGLNGITKQFDAAGFRPHVVHSAVTGYGESLIRAAFGLHDGVVETMAHYRAARYFDADVSFILDIGGQDMKAVFIQNQAVAEIQINEACSSGCGSFIETFARSLGYEVGEFAEMACGANFPFDLGTRCTVFMNSRVKQAFREGATVSDISAGLAYSVVKNALYKVLKLKDVDVLGNRIVVQGGTFRNPAVLRAFELLLDREVVRPDIPELMGAYGAALTAIANHRVHLSESTVPHQVALHNSDISPAVKRVNGFSFEKLGTVSDFSKKEIYCKGCENRCAVLKLIFNNGNHFYTGNRCERCFSNNIDIQHKGKNLVNEQLELLFKRNTEPESRPILTYGIPRCLNMYENFPFWCAFLTQCGFRVVLSSASNFKLYKKGLPTVMSENICFPAKVAHGHIFDLVEKKVDRIFYPTVVYEQEEYEDALNTYNCPVVTGYPDLLRCAIDPERKFGIPMDSPAVSLKNYDLLKDQLCLFFNPFRIGYRTVSAGVEKGITAQAEYREISKIRAETLVAKSVDQGKTVVVLAGRPYHMDPLINHGIPDLLAELGADVISETAIPFNAEAVSLENTGVLTQWSYTNRLYAAAEWVARSDKIQMVQLTSFGCGPDAVSTDEVKEILHHGKKAYTLIKMDEIANLGAVRVRLRSMLEAVKENSRKEWSSRTGERKTNRIFMGEDRERILIAPYFSPFYSSLIPSAFKPLGYRVEILPQQDKASVEFGLKNINNDMCYPAVLIGGDIIKAFQSGRYNPEKTAVILTQTGGQCRASSYVSLVKKGLTTAGLGGVPVIAISNEEITSQPGFDIDKTGLIKRLALGIIFADPLARMHLATVVREKEPGTSKILHSKYLSLMEAGIENADYYYLLNRLKDAVADFNRIEIDDKPVPRVGIVGEIFVKYNFFAGGNIIDWLTGQGVEVVLPPIQNFFAQRFINETYDQQAFFKRSLADRIKYKLLEIYSGYRLGHIERVMWGFRFYEKAHDLRELAKLTGEIVSMANQFGEGWLLTAEMIAMLRDGIENIVCLQPFGCISNHITGKGMEKKLKEFFPNLNLLSLDMDAGISEVNILNRLHLMASRDREQTARNWKTVPRTKPVGFFCMPSTWSLELCALNNYTSLEVEKWRAWVSGLRLWEKAREMKCRIGL</sequence>
<dbReference type="Pfam" id="PF09989">
    <property type="entry name" value="DUF2229"/>
    <property type="match status" value="1"/>
</dbReference>
<gene>
    <name evidence="7" type="ORF">DSCO28_15080</name>
</gene>
<proteinExistence type="predicted"/>
<evidence type="ECO:0000256" key="1">
    <source>
        <dbReference type="ARBA" id="ARBA00001966"/>
    </source>
</evidence>
<protein>
    <submittedName>
        <fullName evidence="7">2-hydroxyglutaryl-CoA dehydratase</fullName>
    </submittedName>
</protein>
<evidence type="ECO:0000259" key="6">
    <source>
        <dbReference type="Pfam" id="PF09989"/>
    </source>
</evidence>
<dbReference type="Proteomes" id="UP000425960">
    <property type="component" value="Chromosome"/>
</dbReference>
<dbReference type="InterPro" id="IPR008275">
    <property type="entry name" value="CoA_E_activase_dom"/>
</dbReference>
<dbReference type="CDD" id="cd24035">
    <property type="entry name" value="ASKHA_NBD_O66634-like_rpt2"/>
    <property type="match status" value="1"/>
</dbReference>
<feature type="domain" description="DUF2229" evidence="6">
    <location>
        <begin position="702"/>
        <end position="919"/>
    </location>
</feature>
<dbReference type="KEGG" id="dov:DSCO28_15080"/>
<evidence type="ECO:0000313" key="8">
    <source>
        <dbReference type="Proteomes" id="UP000425960"/>
    </source>
</evidence>
<dbReference type="NCBIfam" id="TIGR00241">
    <property type="entry name" value="CoA_E_activ"/>
    <property type="match status" value="1"/>
</dbReference>
<comment type="cofactor">
    <cofactor evidence="1">
        <name>[4Fe-4S] cluster</name>
        <dbReference type="ChEBI" id="CHEBI:49883"/>
    </cofactor>
</comment>
<dbReference type="InterPro" id="IPR043129">
    <property type="entry name" value="ATPase_NBD"/>
</dbReference>
<dbReference type="RefSeq" id="WP_155321758.1">
    <property type="nucleotide sequence ID" value="NZ_AP021876.1"/>
</dbReference>
<dbReference type="PANTHER" id="PTHR32329">
    <property type="entry name" value="BIFUNCTIONAL PROTEIN [INCLUDES 2-HYDROXYACYL-COA DEHYDRATASE (N-TER) AND ITS ACTIVATOR DOMAIN (C_TERM)-RELATED"/>
    <property type="match status" value="1"/>
</dbReference>
<dbReference type="InterPro" id="IPR051805">
    <property type="entry name" value="Dehydratase_Activator_Redct"/>
</dbReference>
<feature type="domain" description="ATPase BadF/BadG/BcrA/BcrD type" evidence="5">
    <location>
        <begin position="327"/>
        <end position="584"/>
    </location>
</feature>
<dbReference type="PANTHER" id="PTHR32329:SF4">
    <property type="entry name" value="ACTIVATOR OF 2-HYDROXYACYL-COA DEHYDRATASE"/>
    <property type="match status" value="1"/>
</dbReference>
<evidence type="ECO:0000256" key="2">
    <source>
        <dbReference type="ARBA" id="ARBA00022723"/>
    </source>
</evidence>
<dbReference type="CDD" id="cd24034">
    <property type="entry name" value="ASKHA_NBD_O66634-like_rpt1"/>
    <property type="match status" value="1"/>
</dbReference>
<name>A0A5K7ZFU2_9BACT</name>
<dbReference type="GO" id="GO:0046872">
    <property type="term" value="F:metal ion binding"/>
    <property type="evidence" value="ECO:0007669"/>
    <property type="project" value="UniProtKB-KW"/>
</dbReference>